<protein>
    <submittedName>
        <fullName evidence="1">Uncharacterized protein</fullName>
    </submittedName>
</protein>
<name>A0A6S7ALG4_9BURK</name>
<dbReference type="Proteomes" id="UP000494269">
    <property type="component" value="Unassembled WGS sequence"/>
</dbReference>
<dbReference type="AlphaFoldDB" id="A0A6S7ALG4"/>
<evidence type="ECO:0000313" key="1">
    <source>
        <dbReference type="EMBL" id="CAB3737178.1"/>
    </source>
</evidence>
<reference evidence="1 2" key="1">
    <citation type="submission" date="2020-04" db="EMBL/GenBank/DDBJ databases">
        <authorList>
            <person name="De Canck E."/>
        </authorList>
    </citation>
    <scope>NUCLEOTIDE SEQUENCE [LARGE SCALE GENOMIC DNA]</scope>
    <source>
        <strain evidence="1 2">LMG 3441</strain>
    </source>
</reference>
<organism evidence="1 2">
    <name type="scientific">Achromobacter kerstersii</name>
    <dbReference type="NCBI Taxonomy" id="1353890"/>
    <lineage>
        <taxon>Bacteria</taxon>
        <taxon>Pseudomonadati</taxon>
        <taxon>Pseudomonadota</taxon>
        <taxon>Betaproteobacteria</taxon>
        <taxon>Burkholderiales</taxon>
        <taxon>Alcaligenaceae</taxon>
        <taxon>Achromobacter</taxon>
    </lineage>
</organism>
<sequence length="46" mass="5168">MRFPIRLWAFGALAPALWVHKPDRYRPLIWGGEGLHGAQQPVGETA</sequence>
<keyword evidence="2" id="KW-1185">Reference proteome</keyword>
<dbReference type="EMBL" id="CADIJQ010000011">
    <property type="protein sequence ID" value="CAB3737178.1"/>
    <property type="molecule type" value="Genomic_DNA"/>
</dbReference>
<gene>
    <name evidence="1" type="ORF">LMG3441_05255</name>
</gene>
<evidence type="ECO:0000313" key="2">
    <source>
        <dbReference type="Proteomes" id="UP000494269"/>
    </source>
</evidence>
<proteinExistence type="predicted"/>
<accession>A0A6S7ALG4</accession>